<feature type="transmembrane region" description="Helical" evidence="5">
    <location>
        <begin position="65"/>
        <end position="89"/>
    </location>
</feature>
<reference evidence="6 7" key="1">
    <citation type="submission" date="2007-05" db="EMBL/GenBank/DDBJ databases">
        <title>Complete sequence of Geobacter uraniireducens Rf4.</title>
        <authorList>
            <consortium name="US DOE Joint Genome Institute"/>
            <person name="Copeland A."/>
            <person name="Lucas S."/>
            <person name="Lapidus A."/>
            <person name="Barry K."/>
            <person name="Detter J.C."/>
            <person name="Glavina del Rio T."/>
            <person name="Hammon N."/>
            <person name="Israni S."/>
            <person name="Dalin E."/>
            <person name="Tice H."/>
            <person name="Pitluck S."/>
            <person name="Chertkov O."/>
            <person name="Brettin T."/>
            <person name="Bruce D."/>
            <person name="Han C."/>
            <person name="Schmutz J."/>
            <person name="Larimer F."/>
            <person name="Land M."/>
            <person name="Hauser L."/>
            <person name="Kyrpides N."/>
            <person name="Mikhailova N."/>
            <person name="Shelobolina E."/>
            <person name="Aklujkar M."/>
            <person name="Lovley D."/>
            <person name="Richardson P."/>
        </authorList>
    </citation>
    <scope>NUCLEOTIDE SEQUENCE [LARGE SCALE GENOMIC DNA]</scope>
    <source>
        <strain evidence="6 7">Rf4</strain>
    </source>
</reference>
<keyword evidence="3 5" id="KW-1133">Transmembrane helix</keyword>
<dbReference type="InterPro" id="IPR003825">
    <property type="entry name" value="Colicin-V_CvpA"/>
</dbReference>
<feature type="transmembrane region" description="Helical" evidence="5">
    <location>
        <begin position="28"/>
        <end position="45"/>
    </location>
</feature>
<dbReference type="PANTHER" id="PTHR37306">
    <property type="entry name" value="COLICIN V PRODUCTION PROTEIN"/>
    <property type="match status" value="1"/>
</dbReference>
<evidence type="ECO:0000256" key="2">
    <source>
        <dbReference type="ARBA" id="ARBA00022692"/>
    </source>
</evidence>
<dbReference type="Proteomes" id="UP000006695">
    <property type="component" value="Chromosome"/>
</dbReference>
<evidence type="ECO:0000313" key="7">
    <source>
        <dbReference type="Proteomes" id="UP000006695"/>
    </source>
</evidence>
<dbReference type="AlphaFoldDB" id="A5G8S5"/>
<dbReference type="GO" id="GO:0009403">
    <property type="term" value="P:toxin biosynthetic process"/>
    <property type="evidence" value="ECO:0007669"/>
    <property type="project" value="InterPro"/>
</dbReference>
<accession>A5G8S5</accession>
<keyword evidence="4 5" id="KW-0472">Membrane</keyword>
<feature type="transmembrane region" description="Helical" evidence="5">
    <location>
        <begin position="101"/>
        <end position="122"/>
    </location>
</feature>
<dbReference type="KEGG" id="gur:Gura_4049"/>
<dbReference type="Pfam" id="PF02674">
    <property type="entry name" value="Colicin_V"/>
    <property type="match status" value="1"/>
</dbReference>
<comment type="subcellular location">
    <subcellularLocation>
        <location evidence="1">Membrane</location>
        <topology evidence="1">Multi-pass membrane protein</topology>
    </subcellularLocation>
</comment>
<evidence type="ECO:0000256" key="1">
    <source>
        <dbReference type="ARBA" id="ARBA00004141"/>
    </source>
</evidence>
<organism evidence="6 7">
    <name type="scientific">Geotalea uraniireducens (strain Rf4)</name>
    <name type="common">Geobacter uraniireducens</name>
    <dbReference type="NCBI Taxonomy" id="351605"/>
    <lineage>
        <taxon>Bacteria</taxon>
        <taxon>Pseudomonadati</taxon>
        <taxon>Thermodesulfobacteriota</taxon>
        <taxon>Desulfuromonadia</taxon>
        <taxon>Geobacterales</taxon>
        <taxon>Geobacteraceae</taxon>
        <taxon>Geotalea</taxon>
    </lineage>
</organism>
<keyword evidence="7" id="KW-1185">Reference proteome</keyword>
<keyword evidence="2 5" id="KW-0812">Transmembrane</keyword>
<protein>
    <submittedName>
        <fullName evidence="6">Colicin V production protein</fullName>
    </submittedName>
</protein>
<dbReference type="EMBL" id="CP000698">
    <property type="protein sequence ID" value="ABQ28193.1"/>
    <property type="molecule type" value="Genomic_DNA"/>
</dbReference>
<dbReference type="GO" id="GO:0016020">
    <property type="term" value="C:membrane"/>
    <property type="evidence" value="ECO:0007669"/>
    <property type="project" value="UniProtKB-SubCell"/>
</dbReference>
<dbReference type="OrthoDB" id="5396580at2"/>
<evidence type="ECO:0000256" key="5">
    <source>
        <dbReference type="SAM" id="Phobius"/>
    </source>
</evidence>
<proteinExistence type="predicted"/>
<dbReference type="PANTHER" id="PTHR37306:SF1">
    <property type="entry name" value="COLICIN V PRODUCTION PROTEIN"/>
    <property type="match status" value="1"/>
</dbReference>
<evidence type="ECO:0000256" key="4">
    <source>
        <dbReference type="ARBA" id="ARBA00023136"/>
    </source>
</evidence>
<dbReference type="RefSeq" id="WP_011940830.1">
    <property type="nucleotide sequence ID" value="NC_009483.1"/>
</dbReference>
<name>A5G8S5_GEOUR</name>
<dbReference type="HOGENOM" id="CLU_092720_4_3_7"/>
<evidence type="ECO:0000313" key="6">
    <source>
        <dbReference type="EMBL" id="ABQ28193.1"/>
    </source>
</evidence>
<gene>
    <name evidence="6" type="ordered locus">Gura_4049</name>
</gene>
<sequence>MILLDILIWAFLLGFVVKGFMKGLVREVCSLLGLVTGGWAAFKYYSYLAEAIRPFIHLPQHVALVLSFILIFLILGLLFYFFGHLLTAIFKIMLLGGINRIGGVVFGFLEGAFILCMILYFGTTKPVPEKIKGYLQKSKTAQSFIHSGKEIISGWDGAAKQRKAAVRHN</sequence>
<evidence type="ECO:0000256" key="3">
    <source>
        <dbReference type="ARBA" id="ARBA00022989"/>
    </source>
</evidence>
<dbReference type="STRING" id="351605.Gura_4049"/>